<dbReference type="EMBL" id="DS995708">
    <property type="protein sequence ID" value="EEQ35232.1"/>
    <property type="molecule type" value="Genomic_DNA"/>
</dbReference>
<name>C5FZC9_ARTOC</name>
<dbReference type="Pfam" id="PF00249">
    <property type="entry name" value="Myb_DNA-binding"/>
    <property type="match status" value="1"/>
</dbReference>
<dbReference type="InterPro" id="IPR009057">
    <property type="entry name" value="Homeodomain-like_sf"/>
</dbReference>
<dbReference type="Gene3D" id="1.10.10.60">
    <property type="entry name" value="Homeodomain-like"/>
    <property type="match status" value="1"/>
</dbReference>
<dbReference type="PROSITE" id="PS50090">
    <property type="entry name" value="MYB_LIKE"/>
    <property type="match status" value="1"/>
</dbReference>
<evidence type="ECO:0000259" key="3">
    <source>
        <dbReference type="PROSITE" id="PS50090"/>
    </source>
</evidence>
<dbReference type="SMART" id="SM00717">
    <property type="entry name" value="SANT"/>
    <property type="match status" value="2"/>
</dbReference>
<feature type="region of interest" description="Disordered" evidence="2">
    <location>
        <begin position="1"/>
        <end position="106"/>
    </location>
</feature>
<dbReference type="AlphaFoldDB" id="C5FZC9"/>
<protein>
    <submittedName>
        <fullName evidence="5">MYB DNA-binding domain-containing protein</fullName>
    </submittedName>
</protein>
<keyword evidence="6" id="KW-1185">Reference proteome</keyword>
<keyword evidence="1" id="KW-0539">Nucleus</keyword>
<proteinExistence type="predicted"/>
<dbReference type="InterPro" id="IPR052450">
    <property type="entry name" value="TRBD-Containing_Protein"/>
</dbReference>
<gene>
    <name evidence="5" type="ORF">MCYG_08051</name>
</gene>
<keyword evidence="5" id="KW-0238">DNA-binding</keyword>
<dbReference type="InterPro" id="IPR017930">
    <property type="entry name" value="Myb_dom"/>
</dbReference>
<evidence type="ECO:0000256" key="2">
    <source>
        <dbReference type="SAM" id="MobiDB-lite"/>
    </source>
</evidence>
<dbReference type="HOGENOM" id="CLU_417934_0_0_1"/>
<dbReference type="eggNOG" id="ENOG502S225">
    <property type="taxonomic scope" value="Eukaryota"/>
</dbReference>
<evidence type="ECO:0000259" key="4">
    <source>
        <dbReference type="PROSITE" id="PS51294"/>
    </source>
</evidence>
<dbReference type="STRING" id="554155.C5FZC9"/>
<feature type="domain" description="Myb-like" evidence="3">
    <location>
        <begin position="286"/>
        <end position="338"/>
    </location>
</feature>
<feature type="region of interest" description="Disordered" evidence="2">
    <location>
        <begin position="129"/>
        <end position="296"/>
    </location>
</feature>
<feature type="compositionally biased region" description="Polar residues" evidence="2">
    <location>
        <begin position="242"/>
        <end position="252"/>
    </location>
</feature>
<dbReference type="RefSeq" id="XP_002842968.1">
    <property type="nucleotide sequence ID" value="XM_002842922.1"/>
</dbReference>
<dbReference type="GO" id="GO:0003677">
    <property type="term" value="F:DNA binding"/>
    <property type="evidence" value="ECO:0007669"/>
    <property type="project" value="UniProtKB-KW"/>
</dbReference>
<dbReference type="CDD" id="cd11660">
    <property type="entry name" value="SANT_TRF"/>
    <property type="match status" value="2"/>
</dbReference>
<dbReference type="PANTHER" id="PTHR46734:SF1">
    <property type="entry name" value="TELOMERIC REPEAT-BINDING FACTOR 1"/>
    <property type="match status" value="1"/>
</dbReference>
<feature type="compositionally biased region" description="Polar residues" evidence="2">
    <location>
        <begin position="594"/>
        <end position="614"/>
    </location>
</feature>
<reference evidence="6" key="1">
    <citation type="journal article" date="2012" name="MBio">
        <title>Comparative genome analysis of Trichophyton rubrum and related dermatophytes reveals candidate genes involved in infection.</title>
        <authorList>
            <person name="Martinez D.A."/>
            <person name="Oliver B.G."/>
            <person name="Graeser Y."/>
            <person name="Goldberg J.M."/>
            <person name="Li W."/>
            <person name="Martinez-Rossi N.M."/>
            <person name="Monod M."/>
            <person name="Shelest E."/>
            <person name="Barton R.C."/>
            <person name="Birch E."/>
            <person name="Brakhage A.A."/>
            <person name="Chen Z."/>
            <person name="Gurr S.J."/>
            <person name="Heiman D."/>
            <person name="Heitman J."/>
            <person name="Kosti I."/>
            <person name="Rossi A."/>
            <person name="Saif S."/>
            <person name="Samalova M."/>
            <person name="Saunders C.W."/>
            <person name="Shea T."/>
            <person name="Summerbell R.C."/>
            <person name="Xu J."/>
            <person name="Young S."/>
            <person name="Zeng Q."/>
            <person name="Birren B.W."/>
            <person name="Cuomo C.A."/>
            <person name="White T.C."/>
        </authorList>
    </citation>
    <scope>NUCLEOTIDE SEQUENCE [LARGE SCALE GENOMIC DNA]</scope>
    <source>
        <strain evidence="6">ATCC MYA-4605 / CBS 113480</strain>
    </source>
</reference>
<evidence type="ECO:0000256" key="1">
    <source>
        <dbReference type="ARBA" id="ARBA00023242"/>
    </source>
</evidence>
<dbReference type="VEuPathDB" id="FungiDB:MCYG_08051"/>
<dbReference type="PANTHER" id="PTHR46734">
    <property type="entry name" value="TELOMERIC REPEAT-BINDING FACTOR 1 TERF1"/>
    <property type="match status" value="1"/>
</dbReference>
<dbReference type="OrthoDB" id="608866at2759"/>
<feature type="compositionally biased region" description="Basic and acidic residues" evidence="2">
    <location>
        <begin position="263"/>
        <end position="279"/>
    </location>
</feature>
<feature type="compositionally biased region" description="Low complexity" evidence="2">
    <location>
        <begin position="559"/>
        <end position="569"/>
    </location>
</feature>
<dbReference type="Proteomes" id="UP000002035">
    <property type="component" value="Unassembled WGS sequence"/>
</dbReference>
<accession>C5FZC9</accession>
<dbReference type="PROSITE" id="PS51294">
    <property type="entry name" value="HTH_MYB"/>
    <property type="match status" value="1"/>
</dbReference>
<feature type="compositionally biased region" description="Basic and acidic residues" evidence="2">
    <location>
        <begin position="218"/>
        <end position="241"/>
    </location>
</feature>
<organism evidence="5 6">
    <name type="scientific">Arthroderma otae (strain ATCC MYA-4605 / CBS 113480)</name>
    <name type="common">Microsporum canis</name>
    <dbReference type="NCBI Taxonomy" id="554155"/>
    <lineage>
        <taxon>Eukaryota</taxon>
        <taxon>Fungi</taxon>
        <taxon>Dikarya</taxon>
        <taxon>Ascomycota</taxon>
        <taxon>Pezizomycotina</taxon>
        <taxon>Eurotiomycetes</taxon>
        <taxon>Eurotiomycetidae</taxon>
        <taxon>Onygenales</taxon>
        <taxon>Arthrodermataceae</taxon>
        <taxon>Microsporum</taxon>
    </lineage>
</organism>
<dbReference type="OMA" id="WADNTLA"/>
<dbReference type="GeneID" id="9227537"/>
<feature type="compositionally biased region" description="Polar residues" evidence="2">
    <location>
        <begin position="9"/>
        <end position="18"/>
    </location>
</feature>
<sequence>MDAFIGSFPSFTSSSDKTTSQKREMRQLPHLRIPPLRDPLPSQSRKPPSPLEPNAGAIRASKYSSKSALATPSQPPELPPTVAGFLNSTTHTEKPTSIDSISNLDNPPRTVLPAFINLRAVEKLPYSFDEEALPRKRRRVERHADRFGDHLQLPIPKNQKEKPKQPPPFGPLTILNGLNEPPPNAALFPPIEPNESPNILTCALQGPPIISKGPSSHNKGEMQSRQFVEVDGKAGPDKENTTDGSSSLQTPASAAEAQAETQHSSERPDKEEGNQKDKNGTSQKSQPRKKARKWTDEETHDLLRGVVRCGVGNWTSILAQPDLAFNDRTAANLKDRFRVCCSWAYEPDGKAHGLMDSVNNLRSGKIFLPDPRKTKGITEQNSLPSSATTLQSLAANMPHVASTSLATSTFPPGAKNPSTPEKSQTPQKPRRKISPITRGSEALSKKSKSTLVALGLPDPDATVKANKRSRRPFTRAEDEALLKGYAVHGFQWTLIRQDKHLNLMHRKATDLRDRFRTKFPSAYREGGSATAKNISIPASNAAAVNTGSDAAGEGKQLSTLAAPATSSAAQEPFQPSHPVSTIEDPQYRKGAFRRTSNSGSSINAKTNPSSTPTNNVFIASTTTVGAAPIDPAMLPPAPPLSSAFAFTAMDESTGPGNGEPALSRWNDVTLPPLVWEELS</sequence>
<feature type="region of interest" description="Disordered" evidence="2">
    <location>
        <begin position="559"/>
        <end position="614"/>
    </location>
</feature>
<dbReference type="InterPro" id="IPR001005">
    <property type="entry name" value="SANT/Myb"/>
</dbReference>
<feature type="compositionally biased region" description="Polar residues" evidence="2">
    <location>
        <begin position="404"/>
        <end position="427"/>
    </location>
</feature>
<evidence type="ECO:0000313" key="6">
    <source>
        <dbReference type="Proteomes" id="UP000002035"/>
    </source>
</evidence>
<feature type="region of interest" description="Disordered" evidence="2">
    <location>
        <begin position="404"/>
        <end position="450"/>
    </location>
</feature>
<dbReference type="SUPFAM" id="SSF46689">
    <property type="entry name" value="Homeodomain-like"/>
    <property type="match status" value="2"/>
</dbReference>
<evidence type="ECO:0000313" key="5">
    <source>
        <dbReference type="EMBL" id="EEQ35232.1"/>
    </source>
</evidence>
<feature type="compositionally biased region" description="Polar residues" evidence="2">
    <location>
        <begin position="62"/>
        <end position="72"/>
    </location>
</feature>
<feature type="domain" description="HTH myb-type" evidence="4">
    <location>
        <begin position="286"/>
        <end position="345"/>
    </location>
</feature>
<dbReference type="Gene3D" id="1.10.246.220">
    <property type="match status" value="1"/>
</dbReference>